<accession>A0A9X3DCU3</accession>
<name>A0A9X3DCU3_9SPHI</name>
<dbReference type="AlphaFoldDB" id="A0A9X3DCU3"/>
<organism evidence="2 3">
    <name type="scientific">Pedobacter agri</name>
    <dbReference type="NCBI Taxonomy" id="454586"/>
    <lineage>
        <taxon>Bacteria</taxon>
        <taxon>Pseudomonadati</taxon>
        <taxon>Bacteroidota</taxon>
        <taxon>Sphingobacteriia</taxon>
        <taxon>Sphingobacteriales</taxon>
        <taxon>Sphingobacteriaceae</taxon>
        <taxon>Pedobacter</taxon>
    </lineage>
</organism>
<dbReference type="RefSeq" id="WP_157258841.1">
    <property type="nucleotide sequence ID" value="NZ_JAPJUH010000003.1"/>
</dbReference>
<keyword evidence="3" id="KW-1185">Reference proteome</keyword>
<evidence type="ECO:0000256" key="1">
    <source>
        <dbReference type="SAM" id="MobiDB-lite"/>
    </source>
</evidence>
<evidence type="ECO:0000313" key="3">
    <source>
        <dbReference type="Proteomes" id="UP001142592"/>
    </source>
</evidence>
<comment type="caution">
    <text evidence="2">The sequence shown here is derived from an EMBL/GenBank/DDBJ whole genome shotgun (WGS) entry which is preliminary data.</text>
</comment>
<feature type="region of interest" description="Disordered" evidence="1">
    <location>
        <begin position="19"/>
        <end position="50"/>
    </location>
</feature>
<sequence length="124" mass="13822">MKTQMKSLADELRKSIGTGEVIPSNKDPVVGAKGKKVDATKDDPVSGKGKKASDIISRIREFDCSDQKHLLHPRLDARTVALLGRLKLASGLDMNRVIAFSIVYLFERHPEIKSFIKESLENFE</sequence>
<proteinExistence type="predicted"/>
<gene>
    <name evidence="2" type="ORF">OQZ29_09510</name>
</gene>
<reference evidence="2" key="1">
    <citation type="submission" date="2022-11" db="EMBL/GenBank/DDBJ databases">
        <authorList>
            <person name="Graham C."/>
            <person name="Newman J.D."/>
        </authorList>
    </citation>
    <scope>NUCLEOTIDE SEQUENCE</scope>
    <source>
        <strain evidence="2">DSM 19486</strain>
    </source>
</reference>
<evidence type="ECO:0000313" key="2">
    <source>
        <dbReference type="EMBL" id="MCX3264982.1"/>
    </source>
</evidence>
<feature type="compositionally biased region" description="Basic and acidic residues" evidence="1">
    <location>
        <begin position="35"/>
        <end position="50"/>
    </location>
</feature>
<protein>
    <submittedName>
        <fullName evidence="2">Uncharacterized protein</fullName>
    </submittedName>
</protein>
<dbReference type="Proteomes" id="UP001142592">
    <property type="component" value="Unassembled WGS sequence"/>
</dbReference>
<dbReference type="EMBL" id="JAPJUH010000003">
    <property type="protein sequence ID" value="MCX3264982.1"/>
    <property type="molecule type" value="Genomic_DNA"/>
</dbReference>